<feature type="region of interest" description="Disordered" evidence="2">
    <location>
        <begin position="128"/>
        <end position="157"/>
    </location>
</feature>
<comment type="caution">
    <text evidence="3">The sequence shown here is derived from an EMBL/GenBank/DDBJ whole genome shotgun (WGS) entry which is preliminary data.</text>
</comment>
<feature type="coiled-coil region" evidence="1">
    <location>
        <begin position="48"/>
        <end position="75"/>
    </location>
</feature>
<sequence length="306" mass="35179">MERYEQAKRRKRRVEEKLEHEAAEVLIKLSSMPGVRPVAPAEEKRCDDKSCKEQISRLQMECDALREENHRLKDIIKSGTFDELAFESDDKKDMYCKVEGSVNLLNLTRALFTGLANQVVPLPWNSQSGAKSDDPLSPDWVPSIFSHTPATKKRKREKDMERYDQLNKMKKTVEEQVIKQEAVEVLLELSSMPDIKPVVLPVVTFKEEEEEKPCEQQQQQQCDEQPCENHSCKEQIARLQMECGALREENHRLKDIIKAGTFDELAFETDDKKVKTMTGISTYSKLRVVLSFVVSFLPSGLNSNCQ</sequence>
<dbReference type="Proteomes" id="UP001148018">
    <property type="component" value="Unassembled WGS sequence"/>
</dbReference>
<dbReference type="EMBL" id="JANIIK010000038">
    <property type="protein sequence ID" value="KAJ3610913.1"/>
    <property type="molecule type" value="Genomic_DNA"/>
</dbReference>
<reference evidence="3" key="1">
    <citation type="submission" date="2022-07" db="EMBL/GenBank/DDBJ databases">
        <title>Chromosome-level genome of Muraenolepis orangiensis.</title>
        <authorList>
            <person name="Kim J."/>
        </authorList>
    </citation>
    <scope>NUCLEOTIDE SEQUENCE</scope>
    <source>
        <strain evidence="3">KU_S4_2022</strain>
        <tissue evidence="3">Muscle</tissue>
    </source>
</reference>
<protein>
    <submittedName>
        <fullName evidence="3">Uncharacterized protein</fullName>
    </submittedName>
</protein>
<keyword evidence="4" id="KW-1185">Reference proteome</keyword>
<name>A0A9Q0ER91_9TELE</name>
<keyword evidence="1" id="KW-0175">Coiled coil</keyword>
<accession>A0A9Q0ER91</accession>
<evidence type="ECO:0000256" key="2">
    <source>
        <dbReference type="SAM" id="MobiDB-lite"/>
    </source>
</evidence>
<evidence type="ECO:0000313" key="3">
    <source>
        <dbReference type="EMBL" id="KAJ3610913.1"/>
    </source>
</evidence>
<evidence type="ECO:0000256" key="1">
    <source>
        <dbReference type="SAM" id="Coils"/>
    </source>
</evidence>
<feature type="coiled-coil region" evidence="1">
    <location>
        <begin position="229"/>
        <end position="256"/>
    </location>
</feature>
<gene>
    <name evidence="3" type="ORF">NHX12_023003</name>
</gene>
<organism evidence="3 4">
    <name type="scientific">Muraenolepis orangiensis</name>
    <name type="common">Patagonian moray cod</name>
    <dbReference type="NCBI Taxonomy" id="630683"/>
    <lineage>
        <taxon>Eukaryota</taxon>
        <taxon>Metazoa</taxon>
        <taxon>Chordata</taxon>
        <taxon>Craniata</taxon>
        <taxon>Vertebrata</taxon>
        <taxon>Euteleostomi</taxon>
        <taxon>Actinopterygii</taxon>
        <taxon>Neopterygii</taxon>
        <taxon>Teleostei</taxon>
        <taxon>Neoteleostei</taxon>
        <taxon>Acanthomorphata</taxon>
        <taxon>Zeiogadaria</taxon>
        <taxon>Gadariae</taxon>
        <taxon>Gadiformes</taxon>
        <taxon>Muraenolepidoidei</taxon>
        <taxon>Muraenolepididae</taxon>
        <taxon>Muraenolepis</taxon>
    </lineage>
</organism>
<dbReference type="AlphaFoldDB" id="A0A9Q0ER91"/>
<evidence type="ECO:0000313" key="4">
    <source>
        <dbReference type="Proteomes" id="UP001148018"/>
    </source>
</evidence>
<proteinExistence type="predicted"/>
<dbReference type="OrthoDB" id="7331812at2759"/>